<dbReference type="PROSITE" id="PS50112">
    <property type="entry name" value="PAS"/>
    <property type="match status" value="2"/>
</dbReference>
<feature type="domain" description="PAS" evidence="1">
    <location>
        <begin position="184"/>
        <end position="252"/>
    </location>
</feature>
<name>A0A520KY21_9EURY</name>
<evidence type="ECO:0000259" key="1">
    <source>
        <dbReference type="PROSITE" id="PS50112"/>
    </source>
</evidence>
<dbReference type="SUPFAM" id="SSF55785">
    <property type="entry name" value="PYP-like sensor domain (PAS domain)"/>
    <property type="match status" value="2"/>
</dbReference>
<dbReference type="InterPro" id="IPR035965">
    <property type="entry name" value="PAS-like_dom_sf"/>
</dbReference>
<comment type="caution">
    <text evidence="3">The sequence shown here is derived from an EMBL/GenBank/DDBJ whole genome shotgun (WGS) entry which is preliminary data.</text>
</comment>
<dbReference type="Pfam" id="PF13426">
    <property type="entry name" value="PAS_9"/>
    <property type="match status" value="1"/>
</dbReference>
<dbReference type="PANTHER" id="PTHR44757">
    <property type="entry name" value="DIGUANYLATE CYCLASE DGCP"/>
    <property type="match status" value="1"/>
</dbReference>
<dbReference type="InterPro" id="IPR000700">
    <property type="entry name" value="PAS-assoc_C"/>
</dbReference>
<dbReference type="PROSITE" id="PS50113">
    <property type="entry name" value="PAC"/>
    <property type="match status" value="1"/>
</dbReference>
<dbReference type="InterPro" id="IPR013767">
    <property type="entry name" value="PAS_fold"/>
</dbReference>
<organism evidence="3 4">
    <name type="scientific">Candidatus Methanolliviera hydrocarbonicum</name>
    <dbReference type="NCBI Taxonomy" id="2491085"/>
    <lineage>
        <taxon>Archaea</taxon>
        <taxon>Methanobacteriati</taxon>
        <taxon>Methanobacteriota</taxon>
        <taxon>Candidatus Methanoliparia</taxon>
        <taxon>Candidatus Methanoliparales</taxon>
        <taxon>Candidatus Methanollivieraceae</taxon>
        <taxon>Candidatus Methanolliviera</taxon>
    </lineage>
</organism>
<proteinExistence type="predicted"/>
<dbReference type="PANTHER" id="PTHR44757:SF2">
    <property type="entry name" value="BIOFILM ARCHITECTURE MAINTENANCE PROTEIN MBAA"/>
    <property type="match status" value="1"/>
</dbReference>
<evidence type="ECO:0000313" key="4">
    <source>
        <dbReference type="Proteomes" id="UP000320766"/>
    </source>
</evidence>
<feature type="domain" description="PAC" evidence="2">
    <location>
        <begin position="135"/>
        <end position="187"/>
    </location>
</feature>
<evidence type="ECO:0000259" key="2">
    <source>
        <dbReference type="PROSITE" id="PS50113"/>
    </source>
</evidence>
<dbReference type="SMART" id="SM00091">
    <property type="entry name" value="PAS"/>
    <property type="match status" value="2"/>
</dbReference>
<dbReference type="InterPro" id="IPR000014">
    <property type="entry name" value="PAS"/>
</dbReference>
<dbReference type="InterPro" id="IPR052155">
    <property type="entry name" value="Biofilm_reg_signaling"/>
</dbReference>
<dbReference type="Gene3D" id="3.30.450.20">
    <property type="entry name" value="PAS domain"/>
    <property type="match status" value="2"/>
</dbReference>
<sequence length="252" mass="28328">MAEVVNRDISLLNEVLDNILKGDMTSRIDLSSISKEYREIGGKINEMIEVTSENIGESKKVEEYASNLARSLPNPTSLMTPDGERIDTNLATERYFRRSRDEIIGKRVEGLYAEEDMETIKNAFEESKREGTGFSTCKATCLRGDGTTFPALLNFSPLKDAEGNIINVLVTATDITELRRSEEELRKLGAMVENVGTPIILTDPTSRWEYVNPSFEKVFGFTREEVLGKNTLETPMVAEEAKKIMTEKQELV</sequence>
<dbReference type="Pfam" id="PF00989">
    <property type="entry name" value="PAS"/>
    <property type="match status" value="1"/>
</dbReference>
<dbReference type="AlphaFoldDB" id="A0A520KY21"/>
<protein>
    <submittedName>
        <fullName evidence="3">PAS domain S-box protein</fullName>
    </submittedName>
</protein>
<dbReference type="Proteomes" id="UP000320766">
    <property type="component" value="Unassembled WGS sequence"/>
</dbReference>
<dbReference type="EMBL" id="RXIL01000035">
    <property type="protein sequence ID" value="RZN71923.1"/>
    <property type="molecule type" value="Genomic_DNA"/>
</dbReference>
<accession>A0A520KY21</accession>
<gene>
    <name evidence="3" type="ORF">EF807_01965</name>
</gene>
<feature type="domain" description="PAS" evidence="1">
    <location>
        <begin position="61"/>
        <end position="131"/>
    </location>
</feature>
<dbReference type="SMART" id="SM00086">
    <property type="entry name" value="PAC"/>
    <property type="match status" value="1"/>
</dbReference>
<reference evidence="3 4" key="1">
    <citation type="journal article" date="2019" name="Nat. Microbiol.">
        <title>Wide diversity of methane and short-chain alkane metabolisms in uncultured archaea.</title>
        <authorList>
            <person name="Borrel G."/>
            <person name="Adam P.S."/>
            <person name="McKay L.J."/>
            <person name="Chen L.X."/>
            <person name="Sierra-Garcia I.N."/>
            <person name="Sieber C.M."/>
            <person name="Letourneur Q."/>
            <person name="Ghozlane A."/>
            <person name="Andersen G.L."/>
            <person name="Li W.J."/>
            <person name="Hallam S.J."/>
            <person name="Muyzer G."/>
            <person name="de Oliveira V.M."/>
            <person name="Inskeep W.P."/>
            <person name="Banfield J.F."/>
            <person name="Gribaldo S."/>
        </authorList>
    </citation>
    <scope>NUCLEOTIDE SEQUENCE [LARGE SCALE GENOMIC DNA]</scope>
    <source>
        <strain evidence="3">NM1b</strain>
    </source>
</reference>
<dbReference type="InterPro" id="IPR001610">
    <property type="entry name" value="PAC"/>
</dbReference>
<dbReference type="NCBIfam" id="TIGR00229">
    <property type="entry name" value="sensory_box"/>
    <property type="match status" value="2"/>
</dbReference>
<evidence type="ECO:0000313" key="3">
    <source>
        <dbReference type="EMBL" id="RZN71923.1"/>
    </source>
</evidence>
<dbReference type="CDD" id="cd00130">
    <property type="entry name" value="PAS"/>
    <property type="match status" value="2"/>
</dbReference>
<dbReference type="GO" id="GO:0006355">
    <property type="term" value="P:regulation of DNA-templated transcription"/>
    <property type="evidence" value="ECO:0007669"/>
    <property type="project" value="InterPro"/>
</dbReference>